<proteinExistence type="predicted"/>
<feature type="region of interest" description="Disordered" evidence="1">
    <location>
        <begin position="30"/>
        <end position="58"/>
    </location>
</feature>
<dbReference type="AlphaFoldDB" id="A0A401RJC8"/>
<name>A0A401RJC8_CHIPU</name>
<evidence type="ECO:0000313" key="3">
    <source>
        <dbReference type="Proteomes" id="UP000287033"/>
    </source>
</evidence>
<organism evidence="2 3">
    <name type="scientific">Chiloscyllium punctatum</name>
    <name type="common">Brownbanded bambooshark</name>
    <name type="synonym">Hemiscyllium punctatum</name>
    <dbReference type="NCBI Taxonomy" id="137246"/>
    <lineage>
        <taxon>Eukaryota</taxon>
        <taxon>Metazoa</taxon>
        <taxon>Chordata</taxon>
        <taxon>Craniata</taxon>
        <taxon>Vertebrata</taxon>
        <taxon>Chondrichthyes</taxon>
        <taxon>Elasmobranchii</taxon>
        <taxon>Galeomorphii</taxon>
        <taxon>Galeoidea</taxon>
        <taxon>Orectolobiformes</taxon>
        <taxon>Hemiscylliidae</taxon>
        <taxon>Chiloscyllium</taxon>
    </lineage>
</organism>
<feature type="region of interest" description="Disordered" evidence="1">
    <location>
        <begin position="301"/>
        <end position="335"/>
    </location>
</feature>
<feature type="non-terminal residue" evidence="2">
    <location>
        <position position="335"/>
    </location>
</feature>
<feature type="compositionally biased region" description="Basic and acidic residues" evidence="1">
    <location>
        <begin position="45"/>
        <end position="55"/>
    </location>
</feature>
<sequence>MEPEENVLTETRAEGIARYKAERHRELAETINNLGEKTSVNSKSLRKEKENEPLENRYSLPKRSEALESLVSKSTLHVPFKLWGVKELPKEIVLHKTKENTMEKKSSFYVQSLNTRNEGWKSGYKLGDSHFHRIDVCRKEKVMGGLEKSLPLPQRSSILETQITGLPPRARELVLNTSKSNTDEDDKMDAKSKLSVAAKMTLFKELEKGSPAESAAKLRPRSSNAAVERRLRRSHDRSRTQPVTTEEMVVANSIPKAQSPKEQDADGKKSSAVEQEVEERGDENSKLSLNQKMALFNSLCQPMPKQMPAMEGRNGRRQKGARYRTQPVTIGEVQL</sequence>
<gene>
    <name evidence="2" type="ORF">chiPu_0017849</name>
</gene>
<reference evidence="2 3" key="1">
    <citation type="journal article" date="2018" name="Nat. Ecol. Evol.">
        <title>Shark genomes provide insights into elasmobranch evolution and the origin of vertebrates.</title>
        <authorList>
            <person name="Hara Y"/>
            <person name="Yamaguchi K"/>
            <person name="Onimaru K"/>
            <person name="Kadota M"/>
            <person name="Koyanagi M"/>
            <person name="Keeley SD"/>
            <person name="Tatsumi K"/>
            <person name="Tanaka K"/>
            <person name="Motone F"/>
            <person name="Kageyama Y"/>
            <person name="Nozu R"/>
            <person name="Adachi N"/>
            <person name="Nishimura O"/>
            <person name="Nakagawa R"/>
            <person name="Tanegashima C"/>
            <person name="Kiyatake I"/>
            <person name="Matsumoto R"/>
            <person name="Murakumo K"/>
            <person name="Nishida K"/>
            <person name="Terakita A"/>
            <person name="Kuratani S"/>
            <person name="Sato K"/>
            <person name="Hyodo S Kuraku.S."/>
        </authorList>
    </citation>
    <scope>NUCLEOTIDE SEQUENCE [LARGE SCALE GENOMIC DNA]</scope>
</reference>
<feature type="compositionally biased region" description="Polar residues" evidence="1">
    <location>
        <begin position="30"/>
        <end position="43"/>
    </location>
</feature>
<evidence type="ECO:0000313" key="2">
    <source>
        <dbReference type="EMBL" id="GCC18216.1"/>
    </source>
</evidence>
<dbReference type="Proteomes" id="UP000287033">
    <property type="component" value="Unassembled WGS sequence"/>
</dbReference>
<protein>
    <submittedName>
        <fullName evidence="2">Uncharacterized protein</fullName>
    </submittedName>
</protein>
<feature type="region of interest" description="Disordered" evidence="1">
    <location>
        <begin position="207"/>
        <end position="289"/>
    </location>
</feature>
<feature type="compositionally biased region" description="Basic and acidic residues" evidence="1">
    <location>
        <begin position="259"/>
        <end position="271"/>
    </location>
</feature>
<evidence type="ECO:0000256" key="1">
    <source>
        <dbReference type="SAM" id="MobiDB-lite"/>
    </source>
</evidence>
<dbReference type="EMBL" id="BEZZ01001392">
    <property type="protein sequence ID" value="GCC18216.1"/>
    <property type="molecule type" value="Genomic_DNA"/>
</dbReference>
<dbReference type="OrthoDB" id="28894at2759"/>
<accession>A0A401RJC8</accession>
<comment type="caution">
    <text evidence="2">The sequence shown here is derived from an EMBL/GenBank/DDBJ whole genome shotgun (WGS) entry which is preliminary data.</text>
</comment>
<keyword evidence="3" id="KW-1185">Reference proteome</keyword>